<name>A0A6S7AAX2_9BURK</name>
<feature type="transmembrane region" description="Helical" evidence="1">
    <location>
        <begin position="103"/>
        <end position="122"/>
    </location>
</feature>
<evidence type="ECO:0000313" key="3">
    <source>
        <dbReference type="Proteomes" id="UP000494111"/>
    </source>
</evidence>
<organism evidence="2 3">
    <name type="scientific">Achromobacter deleyi</name>
    <dbReference type="NCBI Taxonomy" id="1353891"/>
    <lineage>
        <taxon>Bacteria</taxon>
        <taxon>Pseudomonadati</taxon>
        <taxon>Pseudomonadota</taxon>
        <taxon>Betaproteobacteria</taxon>
        <taxon>Burkholderiales</taxon>
        <taxon>Alcaligenaceae</taxon>
        <taxon>Achromobacter</taxon>
    </lineage>
</organism>
<keyword evidence="1" id="KW-0812">Transmembrane</keyword>
<accession>A0A6S7AAX2</accession>
<feature type="transmembrane region" description="Helical" evidence="1">
    <location>
        <begin position="7"/>
        <end position="27"/>
    </location>
</feature>
<dbReference type="Pfam" id="PF11158">
    <property type="entry name" value="DUF2938"/>
    <property type="match status" value="1"/>
</dbReference>
<dbReference type="Proteomes" id="UP000494111">
    <property type="component" value="Unassembled WGS sequence"/>
</dbReference>
<dbReference type="EMBL" id="CADIJO010000015">
    <property type="protein sequence ID" value="CAB3723255.1"/>
    <property type="molecule type" value="Genomic_DNA"/>
</dbReference>
<keyword evidence="1" id="KW-0472">Membrane</keyword>
<dbReference type="RefSeq" id="WP_175193771.1">
    <property type="nucleotide sequence ID" value="NZ_CADIJO010000015.1"/>
</dbReference>
<evidence type="ECO:0000256" key="1">
    <source>
        <dbReference type="SAM" id="Phobius"/>
    </source>
</evidence>
<reference evidence="2 3" key="1">
    <citation type="submission" date="2020-04" db="EMBL/GenBank/DDBJ databases">
        <authorList>
            <person name="De Canck E."/>
        </authorList>
    </citation>
    <scope>NUCLEOTIDE SEQUENCE [LARGE SCALE GENOMIC DNA]</scope>
    <source>
        <strain evidence="2 3">LMG 3458</strain>
    </source>
</reference>
<dbReference type="InterPro" id="IPR021329">
    <property type="entry name" value="DUF2938"/>
</dbReference>
<feature type="transmembrane region" description="Helical" evidence="1">
    <location>
        <begin position="73"/>
        <end position="96"/>
    </location>
</feature>
<proteinExistence type="predicted"/>
<protein>
    <recommendedName>
        <fullName evidence="4">DUF2938 domain-containing protein</fullName>
    </recommendedName>
</protein>
<dbReference type="AlphaFoldDB" id="A0A6S7AAX2"/>
<keyword evidence="1" id="KW-1133">Transmembrane helix</keyword>
<evidence type="ECO:0000313" key="2">
    <source>
        <dbReference type="EMBL" id="CAB3723255.1"/>
    </source>
</evidence>
<evidence type="ECO:0008006" key="4">
    <source>
        <dbReference type="Google" id="ProtNLM"/>
    </source>
</evidence>
<gene>
    <name evidence="2" type="ORF">LMG3458_04161</name>
</gene>
<sequence length="164" mass="17333">MAGMDEVVKVILVGVGATVVMDVWSMIQKGLGMPTLNYALVGRWAGHLPRGRFMHASIGRAEPVMGEAPLGWAIHYAVGIAFAALLVGIFGVQWLAAPTVLPALLVGIVTVTVPLFVMQPALGAGFASSRTPTPLKNCLRSVATHAVFGLGMYWAALLLNRVWA</sequence>
<feature type="transmembrane region" description="Helical" evidence="1">
    <location>
        <begin position="142"/>
        <end position="163"/>
    </location>
</feature>